<evidence type="ECO:0000313" key="8">
    <source>
        <dbReference type="EMBL" id="MBB4237336.1"/>
    </source>
</evidence>
<comment type="similarity">
    <text evidence="5">Belongs to the NtaA/SnaA/DszA monooxygenase family.</text>
</comment>
<feature type="domain" description="Luciferase-like" evidence="7">
    <location>
        <begin position="28"/>
        <end position="385"/>
    </location>
</feature>
<dbReference type="GO" id="GO:0004497">
    <property type="term" value="F:monooxygenase activity"/>
    <property type="evidence" value="ECO:0007669"/>
    <property type="project" value="UniProtKB-KW"/>
</dbReference>
<organism evidence="8 9">
    <name type="scientific">Rhizobium esperanzae</name>
    <dbReference type="NCBI Taxonomy" id="1967781"/>
    <lineage>
        <taxon>Bacteria</taxon>
        <taxon>Pseudomonadati</taxon>
        <taxon>Pseudomonadota</taxon>
        <taxon>Alphaproteobacteria</taxon>
        <taxon>Hyphomicrobiales</taxon>
        <taxon>Rhizobiaceae</taxon>
        <taxon>Rhizobium/Agrobacterium group</taxon>
        <taxon>Rhizobium</taxon>
    </lineage>
</organism>
<dbReference type="PIRSF" id="PIRSF000337">
    <property type="entry name" value="NTA_MOA"/>
    <property type="match status" value="1"/>
</dbReference>
<keyword evidence="3" id="KW-0560">Oxidoreductase</keyword>
<feature type="binding site" evidence="6">
    <location>
        <position position="103"/>
    </location>
    <ligand>
        <name>FMN</name>
        <dbReference type="ChEBI" id="CHEBI:58210"/>
    </ligand>
</feature>
<keyword evidence="2 6" id="KW-0288">FMN</keyword>
<proteinExistence type="inferred from homology"/>
<evidence type="ECO:0000259" key="7">
    <source>
        <dbReference type="Pfam" id="PF00296"/>
    </source>
</evidence>
<accession>A0A7W6R620</accession>
<dbReference type="GO" id="GO:0016705">
    <property type="term" value="F:oxidoreductase activity, acting on paired donors, with incorporation or reduction of molecular oxygen"/>
    <property type="evidence" value="ECO:0007669"/>
    <property type="project" value="InterPro"/>
</dbReference>
<evidence type="ECO:0000313" key="9">
    <source>
        <dbReference type="Proteomes" id="UP000540909"/>
    </source>
</evidence>
<dbReference type="NCBIfam" id="TIGR03860">
    <property type="entry name" value="FMN_nitrolo"/>
    <property type="match status" value="1"/>
</dbReference>
<evidence type="ECO:0000256" key="6">
    <source>
        <dbReference type="PIRSR" id="PIRSR000337-1"/>
    </source>
</evidence>
<dbReference type="InterPro" id="IPR036661">
    <property type="entry name" value="Luciferase-like_sf"/>
</dbReference>
<name>A0A7W6R620_9HYPH</name>
<feature type="binding site" evidence="6">
    <location>
        <position position="157"/>
    </location>
    <ligand>
        <name>FMN</name>
        <dbReference type="ChEBI" id="CHEBI:58210"/>
    </ligand>
</feature>
<dbReference type="PANTHER" id="PTHR30011">
    <property type="entry name" value="ALKANESULFONATE MONOOXYGENASE-RELATED"/>
    <property type="match status" value="1"/>
</dbReference>
<gene>
    <name evidence="8" type="ORF">GGD57_003936</name>
</gene>
<dbReference type="AlphaFoldDB" id="A0A7W6R620"/>
<dbReference type="Proteomes" id="UP000540909">
    <property type="component" value="Unassembled WGS sequence"/>
</dbReference>
<evidence type="ECO:0000256" key="1">
    <source>
        <dbReference type="ARBA" id="ARBA00022630"/>
    </source>
</evidence>
<feature type="binding site" evidence="6">
    <location>
        <position position="153"/>
    </location>
    <ligand>
        <name>FMN</name>
        <dbReference type="ChEBI" id="CHEBI:58210"/>
    </ligand>
</feature>
<evidence type="ECO:0000256" key="3">
    <source>
        <dbReference type="ARBA" id="ARBA00023002"/>
    </source>
</evidence>
<dbReference type="RefSeq" id="WP_184471898.1">
    <property type="nucleotide sequence ID" value="NZ_JACIFY010000014.1"/>
</dbReference>
<dbReference type="EMBL" id="JACIFY010000014">
    <property type="protein sequence ID" value="MBB4237336.1"/>
    <property type="molecule type" value="Genomic_DNA"/>
</dbReference>
<comment type="caution">
    <text evidence="8">The sequence shown here is derived from an EMBL/GenBank/DDBJ whole genome shotgun (WGS) entry which is preliminary data.</text>
</comment>
<dbReference type="InterPro" id="IPR011251">
    <property type="entry name" value="Luciferase-like_dom"/>
</dbReference>
<evidence type="ECO:0000256" key="4">
    <source>
        <dbReference type="ARBA" id="ARBA00023033"/>
    </source>
</evidence>
<feature type="binding site" evidence="6">
    <location>
        <position position="57"/>
    </location>
    <ligand>
        <name>FMN</name>
        <dbReference type="ChEBI" id="CHEBI:58210"/>
    </ligand>
</feature>
<feature type="binding site" evidence="6">
    <location>
        <position position="229"/>
    </location>
    <ligand>
        <name>FMN</name>
        <dbReference type="ChEBI" id="CHEBI:58210"/>
    </ligand>
</feature>
<evidence type="ECO:0000256" key="5">
    <source>
        <dbReference type="ARBA" id="ARBA00033748"/>
    </source>
</evidence>
<evidence type="ECO:0000256" key="2">
    <source>
        <dbReference type="ARBA" id="ARBA00022643"/>
    </source>
</evidence>
<dbReference type="Pfam" id="PF00296">
    <property type="entry name" value="Bac_luciferase"/>
    <property type="match status" value="1"/>
</dbReference>
<dbReference type="PANTHER" id="PTHR30011:SF16">
    <property type="entry name" value="C2H2 FINGER DOMAIN TRANSCRIPTION FACTOR (EUROFUNG)-RELATED"/>
    <property type="match status" value="1"/>
</dbReference>
<keyword evidence="4 8" id="KW-0503">Monooxygenase</keyword>
<dbReference type="InterPro" id="IPR051260">
    <property type="entry name" value="Diverse_substr_monoxygenases"/>
</dbReference>
<dbReference type="SUPFAM" id="SSF51679">
    <property type="entry name" value="Bacterial luciferase-like"/>
    <property type="match status" value="1"/>
</dbReference>
<dbReference type="InterPro" id="IPR016215">
    <property type="entry name" value="NTA_MOA"/>
</dbReference>
<sequence>MKTMQIYAFDMNCVGHINHGRWTHPRDQSARYTDLDYWTEFARTAERGKLDGIFLADIVGVYDVYKGSAAPVIETAAQIPVNDPLIPISAMAYVTKHLGFGVTVNTTYEPPFLLARRMSTLDHLTKGRIGWNIVTGYLDSAARSMGFEKLTEHDARYDAAEEYLQILYKLWEGSWDDDAVLGDKAAGIYADPSKVRAVSNAGRYYRMEGIHLAEPSPQRTPLLFQAGASARGQDFAARHAECVFIASPTPGAARPTVDALRAKAAAFGRGAGALKILNLITVVVGQTEKQAQEKLEDYRRHASVEASLAHYSASVGIDFSKYELDDVIGQNSTNANQSALAAITKQAAKPVTKREIVDQMVLGSRMKPMVGSPEQIADRLQTWVGEGDIDGFNLARTVAPESLRDFVDLVVPVLQERGFFKADYAQGPLRQKLFGGGNGRLPAAHPAALFRR</sequence>
<reference evidence="8 9" key="1">
    <citation type="submission" date="2020-08" db="EMBL/GenBank/DDBJ databases">
        <title>Genomic Encyclopedia of Type Strains, Phase IV (KMG-V): Genome sequencing to study the core and pangenomes of soil and plant-associated prokaryotes.</title>
        <authorList>
            <person name="Whitman W."/>
        </authorList>
    </citation>
    <scope>NUCLEOTIDE SEQUENCE [LARGE SCALE GENOMIC DNA]</scope>
    <source>
        <strain evidence="8 9">SEMIA 4089</strain>
    </source>
</reference>
<protein>
    <submittedName>
        <fullName evidence="8">FMN-dependent oxidoreductase (Nitrilotriacetate monooxygenase family)</fullName>
    </submittedName>
</protein>
<keyword evidence="1 6" id="KW-0285">Flavoprotein</keyword>
<dbReference type="Gene3D" id="3.20.20.30">
    <property type="entry name" value="Luciferase-like domain"/>
    <property type="match status" value="1"/>
</dbReference>